<proteinExistence type="predicted"/>
<sequence>MVGRGRVKPRDGGGVSQVPELNGGAERLLAVAEGLPDSMGERERLILGLDIVASEEWSRVVVRSSAEDVEGLRPAAVSYTPNELNQVVSFARAVAGAYGFKHTEMAHIAIGLVLTARGRDGFDQLGLARIVGESFWFGSTAPV</sequence>
<organism evidence="2 3">
    <name type="scientific">Kribbella alba</name>
    <dbReference type="NCBI Taxonomy" id="190197"/>
    <lineage>
        <taxon>Bacteria</taxon>
        <taxon>Bacillati</taxon>
        <taxon>Actinomycetota</taxon>
        <taxon>Actinomycetes</taxon>
        <taxon>Propionibacteriales</taxon>
        <taxon>Kribbellaceae</taxon>
        <taxon>Kribbella</taxon>
    </lineage>
</organism>
<keyword evidence="3" id="KW-1185">Reference proteome</keyword>
<evidence type="ECO:0000313" key="2">
    <source>
        <dbReference type="EMBL" id="GAA1630475.1"/>
    </source>
</evidence>
<reference evidence="2 3" key="1">
    <citation type="journal article" date="2019" name="Int. J. Syst. Evol. Microbiol.">
        <title>The Global Catalogue of Microorganisms (GCM) 10K type strain sequencing project: providing services to taxonomists for standard genome sequencing and annotation.</title>
        <authorList>
            <consortium name="The Broad Institute Genomics Platform"/>
            <consortium name="The Broad Institute Genome Sequencing Center for Infectious Disease"/>
            <person name="Wu L."/>
            <person name="Ma J."/>
        </authorList>
    </citation>
    <scope>NUCLEOTIDE SEQUENCE [LARGE SCALE GENOMIC DNA]</scope>
    <source>
        <strain evidence="2 3">JCM 14306</strain>
    </source>
</reference>
<comment type="caution">
    <text evidence="2">The sequence shown here is derived from an EMBL/GenBank/DDBJ whole genome shotgun (WGS) entry which is preliminary data.</text>
</comment>
<evidence type="ECO:0008006" key="4">
    <source>
        <dbReference type="Google" id="ProtNLM"/>
    </source>
</evidence>
<name>A0ABN2F4L2_9ACTN</name>
<gene>
    <name evidence="2" type="ORF">GCM10009744_18180</name>
</gene>
<protein>
    <recommendedName>
        <fullName evidence="4">Clp R domain-containing protein</fullName>
    </recommendedName>
</protein>
<dbReference type="EMBL" id="BAAANE010000004">
    <property type="protein sequence ID" value="GAA1630475.1"/>
    <property type="molecule type" value="Genomic_DNA"/>
</dbReference>
<feature type="region of interest" description="Disordered" evidence="1">
    <location>
        <begin position="1"/>
        <end position="20"/>
    </location>
</feature>
<evidence type="ECO:0000313" key="3">
    <source>
        <dbReference type="Proteomes" id="UP001501319"/>
    </source>
</evidence>
<evidence type="ECO:0000256" key="1">
    <source>
        <dbReference type="SAM" id="MobiDB-lite"/>
    </source>
</evidence>
<accession>A0ABN2F4L2</accession>
<dbReference type="Proteomes" id="UP001501319">
    <property type="component" value="Unassembled WGS sequence"/>
</dbReference>